<feature type="transmembrane region" description="Helical" evidence="5">
    <location>
        <begin position="157"/>
        <end position="175"/>
    </location>
</feature>
<dbReference type="Pfam" id="PF07690">
    <property type="entry name" value="MFS_1"/>
    <property type="match status" value="2"/>
</dbReference>
<dbReference type="AlphaFoldDB" id="A0A965GCD2"/>
<feature type="transmembrane region" description="Helical" evidence="5">
    <location>
        <begin position="307"/>
        <end position="325"/>
    </location>
</feature>
<feature type="transmembrane region" description="Helical" evidence="5">
    <location>
        <begin position="372"/>
        <end position="394"/>
    </location>
</feature>
<reference evidence="7" key="1">
    <citation type="submission" date="2018-10" db="EMBL/GenBank/DDBJ databases">
        <title>Iterative Subtractive Binning of Freshwater Chronoseries Metagenomes Recovers Nearly Complete Genomes from over Four Hundred Novel Species.</title>
        <authorList>
            <person name="Rodriguez-R L.M."/>
            <person name="Tsementzi D."/>
            <person name="Luo C."/>
            <person name="Konstantinidis K.T."/>
        </authorList>
    </citation>
    <scope>NUCLEOTIDE SEQUENCE</scope>
    <source>
        <strain evidence="7">WB5_2A_028</strain>
    </source>
</reference>
<dbReference type="GO" id="GO:0022857">
    <property type="term" value="F:transmembrane transporter activity"/>
    <property type="evidence" value="ECO:0007669"/>
    <property type="project" value="InterPro"/>
</dbReference>
<dbReference type="PANTHER" id="PTHR23518">
    <property type="entry name" value="C-METHYLTRANSFERASE"/>
    <property type="match status" value="1"/>
</dbReference>
<dbReference type="InterPro" id="IPR005829">
    <property type="entry name" value="Sugar_transporter_CS"/>
</dbReference>
<feature type="transmembrane region" description="Helical" evidence="5">
    <location>
        <begin position="345"/>
        <end position="366"/>
    </location>
</feature>
<comment type="subcellular location">
    <subcellularLocation>
        <location evidence="1">Membrane</location>
        <topology evidence="1">Multi-pass membrane protein</topology>
    </subcellularLocation>
</comment>
<feature type="transmembrane region" description="Helical" evidence="5">
    <location>
        <begin position="47"/>
        <end position="78"/>
    </location>
</feature>
<evidence type="ECO:0000259" key="6">
    <source>
        <dbReference type="PROSITE" id="PS50850"/>
    </source>
</evidence>
<evidence type="ECO:0000256" key="1">
    <source>
        <dbReference type="ARBA" id="ARBA00004141"/>
    </source>
</evidence>
<keyword evidence="4 5" id="KW-0472">Membrane</keyword>
<keyword evidence="3 5" id="KW-1133">Transmembrane helix</keyword>
<dbReference type="PROSITE" id="PS00216">
    <property type="entry name" value="SUGAR_TRANSPORT_1"/>
    <property type="match status" value="1"/>
</dbReference>
<feature type="domain" description="Major facilitator superfamily (MFS) profile" evidence="6">
    <location>
        <begin position="23"/>
        <end position="396"/>
    </location>
</feature>
<keyword evidence="2 5" id="KW-0812">Transmembrane</keyword>
<name>A0A965GCD2_9PROT</name>
<evidence type="ECO:0000256" key="3">
    <source>
        <dbReference type="ARBA" id="ARBA00022989"/>
    </source>
</evidence>
<dbReference type="PROSITE" id="PS50850">
    <property type="entry name" value="MFS"/>
    <property type="match status" value="1"/>
</dbReference>
<dbReference type="SUPFAM" id="SSF103473">
    <property type="entry name" value="MFS general substrate transporter"/>
    <property type="match status" value="1"/>
</dbReference>
<dbReference type="PANTHER" id="PTHR23518:SF2">
    <property type="entry name" value="MAJOR FACILITATOR SUPERFAMILY TRANSPORTER"/>
    <property type="match status" value="1"/>
</dbReference>
<dbReference type="InterPro" id="IPR011701">
    <property type="entry name" value="MFS"/>
</dbReference>
<dbReference type="Proteomes" id="UP000740727">
    <property type="component" value="Unassembled WGS sequence"/>
</dbReference>
<evidence type="ECO:0000313" key="8">
    <source>
        <dbReference type="Proteomes" id="UP000740727"/>
    </source>
</evidence>
<proteinExistence type="predicted"/>
<protein>
    <submittedName>
        <fullName evidence="7">MFS transporter</fullName>
    </submittedName>
</protein>
<evidence type="ECO:0000256" key="5">
    <source>
        <dbReference type="SAM" id="Phobius"/>
    </source>
</evidence>
<evidence type="ECO:0000256" key="4">
    <source>
        <dbReference type="ARBA" id="ARBA00023136"/>
    </source>
</evidence>
<feature type="transmembrane region" description="Helical" evidence="5">
    <location>
        <begin position="283"/>
        <end position="301"/>
    </location>
</feature>
<accession>A0A965GCD2</accession>
<feature type="transmembrane region" description="Helical" evidence="5">
    <location>
        <begin position="254"/>
        <end position="271"/>
    </location>
</feature>
<comment type="caution">
    <text evidence="7">The sequence shown here is derived from an EMBL/GenBank/DDBJ whole genome shotgun (WGS) entry which is preliminary data.</text>
</comment>
<dbReference type="CDD" id="cd17370">
    <property type="entry name" value="MFS_MJ1317_like"/>
    <property type="match status" value="1"/>
</dbReference>
<dbReference type="InterPro" id="IPR020846">
    <property type="entry name" value="MFS_dom"/>
</dbReference>
<feature type="transmembrane region" description="Helical" evidence="5">
    <location>
        <begin position="181"/>
        <end position="199"/>
    </location>
</feature>
<evidence type="ECO:0000313" key="7">
    <source>
        <dbReference type="EMBL" id="NBR93900.1"/>
    </source>
</evidence>
<evidence type="ECO:0000256" key="2">
    <source>
        <dbReference type="ARBA" id="ARBA00022692"/>
    </source>
</evidence>
<dbReference type="EMBL" id="RFXN01000034">
    <property type="protein sequence ID" value="NBR93900.1"/>
    <property type="molecule type" value="Genomic_DNA"/>
</dbReference>
<dbReference type="InterPro" id="IPR036259">
    <property type="entry name" value="MFS_trans_sf"/>
</dbReference>
<dbReference type="Gene3D" id="1.20.1250.20">
    <property type="entry name" value="MFS general substrate transporter like domains"/>
    <property type="match status" value="2"/>
</dbReference>
<dbReference type="GO" id="GO:0016020">
    <property type="term" value="C:membrane"/>
    <property type="evidence" value="ECO:0007669"/>
    <property type="project" value="UniProtKB-SubCell"/>
</dbReference>
<organism evidence="7 8">
    <name type="scientific">Candidatus Fonsibacter lacus</name>
    <dbReference type="NCBI Taxonomy" id="2576439"/>
    <lineage>
        <taxon>Bacteria</taxon>
        <taxon>Pseudomonadati</taxon>
        <taxon>Pseudomonadota</taxon>
        <taxon>Alphaproteobacteria</taxon>
        <taxon>Candidatus Pelagibacterales</taxon>
        <taxon>Candidatus Pelagibacterales incertae sedis</taxon>
        <taxon>Candidatus Fonsibacter</taxon>
    </lineage>
</organism>
<gene>
    <name evidence="7" type="ORF">EBT44_03550</name>
</gene>
<sequence>MENMNQSSSSKKVGISKTWLSKNLILLTFVSFAQDAASDLIYPLLPLLLIGVVGSAPLALGVIEGVADFVAGVTKLYAGKLSDRFGRKPFITGGYTLAAIGKVFTVFSLAWSGIFAGRVIDRMGKGLRGAPRDALIHDSVDNKHLGKAFGFHRTGDNFGAVIGPLIALGLLAALNDDVRAVAKWALIPAVISALATLMIREKKSFQRQKTFTKVPLSPKIKKTIVILVLIQISNIPDALLLLRLHDIGFSPSGVVFGYVIYMVVATFAAYPAGRIADQIHPKYVYLVGLTFFALGYLTLGLTQNRVVALVALAIYGLFPALTDGIGKAWIGRLSDESSRGYAQGVFQASMSFAVLAAGIWGGLIWTSGKSELALIIAGFGAAVGALVLLINIWLEP</sequence>